<dbReference type="EMBL" id="BEYU01000127">
    <property type="protein sequence ID" value="GBG32686.1"/>
    <property type="molecule type" value="Genomic_DNA"/>
</dbReference>
<dbReference type="Gene3D" id="3.30.40.10">
    <property type="entry name" value="Zinc/RING finger domain, C3HC4 (zinc finger)"/>
    <property type="match status" value="1"/>
</dbReference>
<dbReference type="InterPro" id="IPR006575">
    <property type="entry name" value="RWD_dom"/>
</dbReference>
<dbReference type="PROSITE" id="PS50908">
    <property type="entry name" value="RWD"/>
    <property type="match status" value="1"/>
</dbReference>
<feature type="region of interest" description="Disordered" evidence="2">
    <location>
        <begin position="413"/>
        <end position="461"/>
    </location>
</feature>
<dbReference type="Pfam" id="PF05773">
    <property type="entry name" value="RWD"/>
    <property type="match status" value="1"/>
</dbReference>
<reference evidence="4 5" key="1">
    <citation type="submission" date="2017-12" db="EMBL/GenBank/DDBJ databases">
        <title>Sequencing, de novo assembly and annotation of complete genome of a new Thraustochytrid species, strain FCC1311.</title>
        <authorList>
            <person name="Sedici K."/>
            <person name="Godart F."/>
            <person name="Aiese Cigliano R."/>
            <person name="Sanseverino W."/>
            <person name="Barakat M."/>
            <person name="Ortet P."/>
            <person name="Marechal E."/>
            <person name="Cagnac O."/>
            <person name="Amato A."/>
        </authorList>
    </citation>
    <scope>NUCLEOTIDE SEQUENCE [LARGE SCALE GENOMIC DNA]</scope>
</reference>
<feature type="coiled-coil region" evidence="1">
    <location>
        <begin position="197"/>
        <end position="231"/>
    </location>
</feature>
<dbReference type="SUPFAM" id="SSF54495">
    <property type="entry name" value="UBC-like"/>
    <property type="match status" value="1"/>
</dbReference>
<dbReference type="PANTHER" id="PTHR13198">
    <property type="entry name" value="RING FINGER PROTEIN 25"/>
    <property type="match status" value="1"/>
</dbReference>
<organism evidence="4 5">
    <name type="scientific">Hondaea fermentalgiana</name>
    <dbReference type="NCBI Taxonomy" id="2315210"/>
    <lineage>
        <taxon>Eukaryota</taxon>
        <taxon>Sar</taxon>
        <taxon>Stramenopiles</taxon>
        <taxon>Bigyra</taxon>
        <taxon>Labyrinthulomycetes</taxon>
        <taxon>Thraustochytrida</taxon>
        <taxon>Thraustochytriidae</taxon>
        <taxon>Hondaea</taxon>
    </lineage>
</organism>
<feature type="compositionally biased region" description="Basic residues" evidence="2">
    <location>
        <begin position="444"/>
        <end position="455"/>
    </location>
</feature>
<keyword evidence="1" id="KW-0175">Coiled coil</keyword>
<dbReference type="GO" id="GO:0005634">
    <property type="term" value="C:nucleus"/>
    <property type="evidence" value="ECO:0007669"/>
    <property type="project" value="TreeGrafter"/>
</dbReference>
<dbReference type="InterPro" id="IPR039133">
    <property type="entry name" value="RNF25"/>
</dbReference>
<feature type="domain" description="RWD" evidence="3">
    <location>
        <begin position="15"/>
        <end position="127"/>
    </location>
</feature>
<dbReference type="InterPro" id="IPR016135">
    <property type="entry name" value="UBQ-conjugating_enzyme/RWD"/>
</dbReference>
<dbReference type="Gene3D" id="3.10.110.10">
    <property type="entry name" value="Ubiquitin Conjugating Enzyme"/>
    <property type="match status" value="1"/>
</dbReference>
<proteinExistence type="predicted"/>
<name>A0A2R5GP82_9STRA</name>
<dbReference type="GO" id="GO:0061630">
    <property type="term" value="F:ubiquitin protein ligase activity"/>
    <property type="evidence" value="ECO:0007669"/>
    <property type="project" value="InterPro"/>
</dbReference>
<dbReference type="AlphaFoldDB" id="A0A2R5GP82"/>
<evidence type="ECO:0000256" key="1">
    <source>
        <dbReference type="SAM" id="Coils"/>
    </source>
</evidence>
<dbReference type="OrthoDB" id="21204at2759"/>
<evidence type="ECO:0000259" key="3">
    <source>
        <dbReference type="PROSITE" id="PS50908"/>
    </source>
</evidence>
<dbReference type="PANTHER" id="PTHR13198:SF4">
    <property type="entry name" value="E3 UBIQUITIN-PROTEIN LIGASE RNF25"/>
    <property type="match status" value="1"/>
</dbReference>
<evidence type="ECO:0000313" key="4">
    <source>
        <dbReference type="EMBL" id="GBG32686.1"/>
    </source>
</evidence>
<accession>A0A2R5GP82</accession>
<dbReference type="InterPro" id="IPR001841">
    <property type="entry name" value="Znf_RING"/>
</dbReference>
<feature type="compositionally biased region" description="Low complexity" evidence="2">
    <location>
        <begin position="418"/>
        <end position="435"/>
    </location>
</feature>
<dbReference type="Proteomes" id="UP000241890">
    <property type="component" value="Unassembled WGS sequence"/>
</dbReference>
<comment type="caution">
    <text evidence="4">The sequence shown here is derived from an EMBL/GenBank/DDBJ whole genome shotgun (WGS) entry which is preliminary data.</text>
</comment>
<dbReference type="InParanoid" id="A0A2R5GP82"/>
<dbReference type="InterPro" id="IPR013083">
    <property type="entry name" value="Znf_RING/FYVE/PHD"/>
</dbReference>
<evidence type="ECO:0000256" key="2">
    <source>
        <dbReference type="SAM" id="MobiDB-lite"/>
    </source>
</evidence>
<protein>
    <submittedName>
        <fullName evidence="4">Zinc finger domain containing protein</fullName>
    </submittedName>
</protein>
<keyword evidence="5" id="KW-1185">Reference proteome</keyword>
<dbReference type="Pfam" id="PF13639">
    <property type="entry name" value="zf-RING_2"/>
    <property type="match status" value="1"/>
</dbReference>
<dbReference type="CDD" id="cd16448">
    <property type="entry name" value="RING-H2"/>
    <property type="match status" value="1"/>
</dbReference>
<dbReference type="SUPFAM" id="SSF57850">
    <property type="entry name" value="RING/U-box"/>
    <property type="match status" value="1"/>
</dbReference>
<dbReference type="GO" id="GO:0016567">
    <property type="term" value="P:protein ubiquitination"/>
    <property type="evidence" value="ECO:0007669"/>
    <property type="project" value="TreeGrafter"/>
</dbReference>
<gene>
    <name evidence="4" type="ORF">FCC1311_089112</name>
</gene>
<sequence>MTSWNAEENDSELEQELELLQAMYTPEELRVEPREDDDVNDAGKDAAVILEVALEHVRATFRFELPARFPLAAAPRVSLARSRGLVDSEELEMRQRLEAQIAETFEAMGRYSLVDLLLLAKDLVQECSDQGGTCAICLCELEPSDSAFRANCWHTFHRACFAAWYKQVEARRTQAGTAHSQASLQRKQALSALTARVTERETSVAKAEARVENLREEKERLQALADFIDAGGDAAQFEAIAAGEETMSASAARKRANAVDADAKRARGEVGPSRAKLHKAREELAAMESEHKAKASLEEQQGMDCPMCKVPIAYEEFCDSLEGALSALTQGGKDSSGTFVPRAWAEHGKNGEGSNGSKQGISGAQLTDEQRELFARQAAERQALFEQQRLKGGIIDSNDAAGDFVRIDAETEAARAASMSVDPPLSRSSSASSTSKDGVDTAPRGKRGRGRRRGGKGGART</sequence>
<evidence type="ECO:0000313" key="5">
    <source>
        <dbReference type="Proteomes" id="UP000241890"/>
    </source>
</evidence>